<organism evidence="2 3">
    <name type="scientific">Ceraceosorus bombacis</name>
    <dbReference type="NCBI Taxonomy" id="401625"/>
    <lineage>
        <taxon>Eukaryota</taxon>
        <taxon>Fungi</taxon>
        <taxon>Dikarya</taxon>
        <taxon>Basidiomycota</taxon>
        <taxon>Ustilaginomycotina</taxon>
        <taxon>Exobasidiomycetes</taxon>
        <taxon>Ceraceosorales</taxon>
        <taxon>Ceraceosoraceae</taxon>
        <taxon>Ceraceosorus</taxon>
    </lineage>
</organism>
<evidence type="ECO:0000256" key="1">
    <source>
        <dbReference type="SAM" id="MobiDB-lite"/>
    </source>
</evidence>
<proteinExistence type="predicted"/>
<dbReference type="EMBL" id="CCYA01000276">
    <property type="protein sequence ID" value="CEH18806.1"/>
    <property type="molecule type" value="Genomic_DNA"/>
</dbReference>
<evidence type="ECO:0000313" key="2">
    <source>
        <dbReference type="EMBL" id="CEH18806.1"/>
    </source>
</evidence>
<name>A0A0P1BRL0_9BASI</name>
<dbReference type="AlphaFoldDB" id="A0A0P1BRL0"/>
<sequence length="549" mass="61088">MPTLNTLRKRSRSAEPGKVSYRARGKGTGYGGFMDSLEGLCERAQRQPILDQGSHIFTKEDTHDKNGGRLLVQHLPRKDGPSTVPSLPATTPLYDILKDSTCYESGLDRDDQDSWIRILDGSSHRQFVQGKHRLTVCRLLDLEEHSEGDEGKYCEGSVPFLSITARPHGGKDIFLDNHGRHFATVGWDDAKALDDMSLPDCSAGPQGREDPLTQSSEKTANALSVEMVQRDPAAITSTTNPSSSLMASEMRGSLANPPAPRLVSVDHATPRTHDFHLSTAMRQRQVSMIRSCAQSIPDNAKAKQRQLLMDNLCLWAATLSLPGQVIEARRGTGIGTAHFRFRLHSQARYVKPNINRHFADNLPLTGPYLFGKIVTRTLLRMRNTFAFGHGSVHKRYVSILSHPTLKGLRLPIHQRNSWSKPVFIQKQIKTRRLLLAAPWASLAVNLPAQETSMRVHIDGHDAKWGMCTIASAGHYTGGALQILPAGVVIHTRPILDTVCFPSAMLQHSNKPVRGFRMSMIGFTSEDLLKHYATLPELSDYPVWPRQFWV</sequence>
<keyword evidence="3" id="KW-1185">Reference proteome</keyword>
<evidence type="ECO:0000313" key="3">
    <source>
        <dbReference type="Proteomes" id="UP000054845"/>
    </source>
</evidence>
<dbReference type="Proteomes" id="UP000054845">
    <property type="component" value="Unassembled WGS sequence"/>
</dbReference>
<feature type="region of interest" description="Disordered" evidence="1">
    <location>
        <begin position="1"/>
        <end position="23"/>
    </location>
</feature>
<accession>A0A0P1BRL0</accession>
<protein>
    <submittedName>
        <fullName evidence="2">Uncharacterized protein</fullName>
    </submittedName>
</protein>
<dbReference type="OrthoDB" id="3202607at2759"/>
<dbReference type="Gene3D" id="3.60.130.30">
    <property type="match status" value="1"/>
</dbReference>
<reference evidence="3" key="1">
    <citation type="submission" date="2014-09" db="EMBL/GenBank/DDBJ databases">
        <authorList>
            <person name="Sharma Rahul"/>
            <person name="Thines Marco"/>
        </authorList>
    </citation>
    <scope>NUCLEOTIDE SEQUENCE [LARGE SCALE GENOMIC DNA]</scope>
</reference>